<evidence type="ECO:0000256" key="1">
    <source>
        <dbReference type="SAM" id="MobiDB-lite"/>
    </source>
</evidence>
<reference evidence="2" key="1">
    <citation type="submission" date="2019-02" db="EMBL/GenBank/DDBJ databases">
        <authorList>
            <person name="Li S.-H."/>
        </authorList>
    </citation>
    <scope>NUCLEOTIDE SEQUENCE</scope>
    <source>
        <strain evidence="2">IMCC11814</strain>
    </source>
</reference>
<organism evidence="2 3">
    <name type="scientific">Candidatus Marimicrobium litorale</name>
    <dbReference type="NCBI Taxonomy" id="2518991"/>
    <lineage>
        <taxon>Bacteria</taxon>
        <taxon>Pseudomonadati</taxon>
        <taxon>Pseudomonadota</taxon>
        <taxon>Gammaproteobacteria</taxon>
        <taxon>Cellvibrionales</taxon>
        <taxon>Halieaceae</taxon>
        <taxon>Marimicrobium</taxon>
    </lineage>
</organism>
<proteinExistence type="predicted"/>
<evidence type="ECO:0000313" key="3">
    <source>
        <dbReference type="Proteomes" id="UP001143304"/>
    </source>
</evidence>
<sequence length="105" mass="11924">MRRSYKDGGMDCTNEMTVVDTFTRLIFGDSDFSDGEIEIIETLRVVNPDVWCDTYPQMGEYLRNLGVREMIQLVLRVREQMAKDTHRSVTGGATTEVSGSPISRK</sequence>
<dbReference type="Proteomes" id="UP001143304">
    <property type="component" value="Unassembled WGS sequence"/>
</dbReference>
<keyword evidence="3" id="KW-1185">Reference proteome</keyword>
<evidence type="ECO:0000313" key="2">
    <source>
        <dbReference type="EMBL" id="MCX2978967.1"/>
    </source>
</evidence>
<accession>A0ABT3T9M4</accession>
<feature type="compositionally biased region" description="Polar residues" evidence="1">
    <location>
        <begin position="91"/>
        <end position="105"/>
    </location>
</feature>
<comment type="caution">
    <text evidence="2">The sequence shown here is derived from an EMBL/GenBank/DDBJ whole genome shotgun (WGS) entry which is preliminary data.</text>
</comment>
<protein>
    <recommendedName>
        <fullName evidence="4">CdiI immunity protein domain-containing protein</fullName>
    </recommendedName>
</protein>
<gene>
    <name evidence="2" type="ORF">EYC82_16605</name>
</gene>
<evidence type="ECO:0008006" key="4">
    <source>
        <dbReference type="Google" id="ProtNLM"/>
    </source>
</evidence>
<dbReference type="EMBL" id="SHNO01000002">
    <property type="protein sequence ID" value="MCX2978967.1"/>
    <property type="molecule type" value="Genomic_DNA"/>
</dbReference>
<feature type="region of interest" description="Disordered" evidence="1">
    <location>
        <begin position="83"/>
        <end position="105"/>
    </location>
</feature>
<dbReference type="RefSeq" id="WP_279250753.1">
    <property type="nucleotide sequence ID" value="NZ_SHNO01000002.1"/>
</dbReference>
<name>A0ABT3T9M4_9GAMM</name>